<evidence type="ECO:0000313" key="6">
    <source>
        <dbReference type="EMBL" id="GAI99654.1"/>
    </source>
</evidence>
<organism evidence="6">
    <name type="scientific">marine sediment metagenome</name>
    <dbReference type="NCBI Taxonomy" id="412755"/>
    <lineage>
        <taxon>unclassified sequences</taxon>
        <taxon>metagenomes</taxon>
        <taxon>ecological metagenomes</taxon>
    </lineage>
</organism>
<dbReference type="SUPFAM" id="SSF51998">
    <property type="entry name" value="PFL-like glycyl radical enzymes"/>
    <property type="match status" value="1"/>
</dbReference>
<keyword evidence="3" id="KW-0560">Oxidoreductase</keyword>
<evidence type="ECO:0000256" key="1">
    <source>
        <dbReference type="ARBA" id="ARBA00001922"/>
    </source>
</evidence>
<dbReference type="GO" id="GO:0004748">
    <property type="term" value="F:ribonucleoside-diphosphate reductase activity, thioredoxin disulfide as acceptor"/>
    <property type="evidence" value="ECO:0007669"/>
    <property type="project" value="TreeGrafter"/>
</dbReference>
<evidence type="ECO:0000256" key="2">
    <source>
        <dbReference type="ARBA" id="ARBA00022628"/>
    </source>
</evidence>
<keyword evidence="4" id="KW-0170">Cobalt</keyword>
<feature type="domain" description="Ribonucleotide reductase large subunit C-terminal" evidence="5">
    <location>
        <begin position="2"/>
        <end position="47"/>
    </location>
</feature>
<proteinExistence type="predicted"/>
<dbReference type="Gene3D" id="3.20.70.20">
    <property type="match status" value="1"/>
</dbReference>
<dbReference type="PANTHER" id="PTHR43371">
    <property type="entry name" value="VITAMIN B12-DEPENDENT RIBONUCLEOTIDE REDUCTASE"/>
    <property type="match status" value="1"/>
</dbReference>
<feature type="non-terminal residue" evidence="6">
    <location>
        <position position="1"/>
    </location>
</feature>
<reference evidence="6" key="1">
    <citation type="journal article" date="2014" name="Front. Microbiol.">
        <title>High frequency of phylogenetically diverse reductive dehalogenase-homologous genes in deep subseafloor sedimentary metagenomes.</title>
        <authorList>
            <person name="Kawai M."/>
            <person name="Futagami T."/>
            <person name="Toyoda A."/>
            <person name="Takaki Y."/>
            <person name="Nishi S."/>
            <person name="Hori S."/>
            <person name="Arai W."/>
            <person name="Tsubouchi T."/>
            <person name="Morono Y."/>
            <person name="Uchiyama I."/>
            <person name="Ito T."/>
            <person name="Fujiyama A."/>
            <person name="Inagaki F."/>
            <person name="Takami H."/>
        </authorList>
    </citation>
    <scope>NUCLEOTIDE SEQUENCE</scope>
    <source>
        <strain evidence="6">Expedition CK06-06</strain>
    </source>
</reference>
<evidence type="ECO:0000256" key="3">
    <source>
        <dbReference type="ARBA" id="ARBA00023002"/>
    </source>
</evidence>
<comment type="cofactor">
    <cofactor evidence="1">
        <name>adenosylcob(III)alamin</name>
        <dbReference type="ChEBI" id="CHEBI:18408"/>
    </cofactor>
</comment>
<name>X1V4W9_9ZZZZ</name>
<dbReference type="AlphaFoldDB" id="X1V4W9"/>
<comment type="caution">
    <text evidence="6">The sequence shown here is derived from an EMBL/GenBank/DDBJ whole genome shotgun (WGS) entry which is preliminary data.</text>
</comment>
<accession>X1V4W9</accession>
<evidence type="ECO:0000256" key="4">
    <source>
        <dbReference type="ARBA" id="ARBA00023285"/>
    </source>
</evidence>
<dbReference type="EMBL" id="BARW01018496">
    <property type="protein sequence ID" value="GAI99654.1"/>
    <property type="molecule type" value="Genomic_DNA"/>
</dbReference>
<gene>
    <name evidence="6" type="ORF">S12H4_31658</name>
</gene>
<evidence type="ECO:0000259" key="5">
    <source>
        <dbReference type="Pfam" id="PF02867"/>
    </source>
</evidence>
<protein>
    <recommendedName>
        <fullName evidence="5">Ribonucleotide reductase large subunit C-terminal domain-containing protein</fullName>
    </recommendedName>
</protein>
<dbReference type="PANTHER" id="PTHR43371:SF1">
    <property type="entry name" value="RIBONUCLEOSIDE-DIPHOSPHATE REDUCTASE"/>
    <property type="match status" value="1"/>
</dbReference>
<dbReference type="InterPro" id="IPR000788">
    <property type="entry name" value="RNR_lg_C"/>
</dbReference>
<dbReference type="GO" id="GO:0031419">
    <property type="term" value="F:cobalamin binding"/>
    <property type="evidence" value="ECO:0007669"/>
    <property type="project" value="UniProtKB-KW"/>
</dbReference>
<dbReference type="InterPro" id="IPR050862">
    <property type="entry name" value="RdRp_reductase_class-2"/>
</dbReference>
<keyword evidence="2" id="KW-0846">Cobalamin</keyword>
<sequence>RIQTAFQKYVDNSISKTINLPHDTTQEEVGQVFKLAWLNGLKGVTVYRDGSRELQPWSNNGTGPRLVDEYWEREGTRR</sequence>
<dbReference type="Pfam" id="PF02867">
    <property type="entry name" value="Ribonuc_red_lgC"/>
    <property type="match status" value="1"/>
</dbReference>